<dbReference type="Pfam" id="PF13280">
    <property type="entry name" value="WYL"/>
    <property type="match status" value="1"/>
</dbReference>
<feature type="domain" description="WYL" evidence="2">
    <location>
        <begin position="138"/>
        <end position="201"/>
    </location>
</feature>
<feature type="domain" description="Helix-turn-helix type 11" evidence="1">
    <location>
        <begin position="6"/>
        <end position="59"/>
    </location>
</feature>
<dbReference type="Gene3D" id="1.10.10.10">
    <property type="entry name" value="Winged helix-like DNA-binding domain superfamily/Winged helix DNA-binding domain"/>
    <property type="match status" value="1"/>
</dbReference>
<keyword evidence="4" id="KW-1185">Reference proteome</keyword>
<dbReference type="RefSeq" id="WP_176948561.1">
    <property type="nucleotide sequence ID" value="NZ_JABXYK010000002.1"/>
</dbReference>
<reference evidence="3 4" key="1">
    <citation type="submission" date="2020-06" db="EMBL/GenBank/DDBJ databases">
        <title>Rhizobium sp.nov. isolated from the tomato plant.</title>
        <authorList>
            <person name="Thin K.K."/>
            <person name="Zhang X."/>
            <person name="He S."/>
        </authorList>
    </citation>
    <scope>NUCLEOTIDE SEQUENCE [LARGE SCALE GENOMIC DNA]</scope>
    <source>
        <strain evidence="3 4">DBTS2</strain>
    </source>
</reference>
<evidence type="ECO:0000259" key="2">
    <source>
        <dbReference type="Pfam" id="PF13280"/>
    </source>
</evidence>
<accession>A0ABX2QA07</accession>
<name>A0ABX2QA07_9HYPH</name>
<dbReference type="EMBL" id="JABXYK010000002">
    <property type="protein sequence ID" value="NVP54548.1"/>
    <property type="molecule type" value="Genomic_DNA"/>
</dbReference>
<comment type="caution">
    <text evidence="3">The sequence shown here is derived from an EMBL/GenBank/DDBJ whole genome shotgun (WGS) entry which is preliminary data.</text>
</comment>
<evidence type="ECO:0000259" key="1">
    <source>
        <dbReference type="Pfam" id="PF08279"/>
    </source>
</evidence>
<dbReference type="InterPro" id="IPR013196">
    <property type="entry name" value="HTH_11"/>
</dbReference>
<dbReference type="Pfam" id="PF08279">
    <property type="entry name" value="HTH_11"/>
    <property type="match status" value="1"/>
</dbReference>
<evidence type="ECO:0000313" key="3">
    <source>
        <dbReference type="EMBL" id="NVP54548.1"/>
    </source>
</evidence>
<proteinExistence type="predicted"/>
<organism evidence="3 4">
    <name type="scientific">Mycoplana rhizolycopersici</name>
    <dbReference type="NCBI Taxonomy" id="2746702"/>
    <lineage>
        <taxon>Bacteria</taxon>
        <taxon>Pseudomonadati</taxon>
        <taxon>Pseudomonadota</taxon>
        <taxon>Alphaproteobacteria</taxon>
        <taxon>Hyphomicrobiales</taxon>
        <taxon>Rhizobiaceae</taxon>
        <taxon>Mycoplana</taxon>
    </lineage>
</organism>
<dbReference type="InterPro" id="IPR036390">
    <property type="entry name" value="WH_DNA-bd_sf"/>
</dbReference>
<dbReference type="InterPro" id="IPR051534">
    <property type="entry name" value="CBASS_pafABC_assoc_protein"/>
</dbReference>
<dbReference type="InterPro" id="IPR036388">
    <property type="entry name" value="WH-like_DNA-bd_sf"/>
</dbReference>
<evidence type="ECO:0000313" key="4">
    <source>
        <dbReference type="Proteomes" id="UP000659172"/>
    </source>
</evidence>
<gene>
    <name evidence="3" type="ORF">HV823_04680</name>
</gene>
<dbReference type="InterPro" id="IPR026881">
    <property type="entry name" value="WYL_dom"/>
</dbReference>
<dbReference type="Proteomes" id="UP000659172">
    <property type="component" value="Unassembled WGS sequence"/>
</dbReference>
<dbReference type="SUPFAM" id="SSF46785">
    <property type="entry name" value="Winged helix' DNA-binding domain"/>
    <property type="match status" value="1"/>
</dbReference>
<sequence>MRRADRLFQIIQIFRRHRRPLTAGEIAAELETSVRTVYRDIADLMAQRVPIRGEAGVGYVMEGGYDMPPLMLTQDEVEAAVLGAQWVASRGDPTLSRAARDLVSKINATVPARLRSYIEDPVTRARPDFRGPQDRIDLTAVRKAIREGRKITISYSDEQGRGSRRTIWPITLGFLETARILVGWCELRQGFRHFRTDRIGAAVFEEEPIPERPPVLRKRWLAEMDERRRAAEAQARSGA</sequence>
<dbReference type="PANTHER" id="PTHR34580:SF3">
    <property type="entry name" value="PROTEIN PAFB"/>
    <property type="match status" value="1"/>
</dbReference>
<dbReference type="PROSITE" id="PS52050">
    <property type="entry name" value="WYL"/>
    <property type="match status" value="1"/>
</dbReference>
<protein>
    <submittedName>
        <fullName evidence="3">YafY family transcriptional regulator</fullName>
    </submittedName>
</protein>
<dbReference type="PANTHER" id="PTHR34580">
    <property type="match status" value="1"/>
</dbReference>